<comment type="caution">
    <text evidence="1">The sequence shown here is derived from an EMBL/GenBank/DDBJ whole genome shotgun (WGS) entry which is preliminary data.</text>
</comment>
<dbReference type="GO" id="GO:0003676">
    <property type="term" value="F:nucleic acid binding"/>
    <property type="evidence" value="ECO:0007669"/>
    <property type="project" value="InterPro"/>
</dbReference>
<dbReference type="OrthoDB" id="2142724at2759"/>
<sequence length="65" mass="7028">ALSLDGMIAATACEGSMTWEKFLQFLEGSVLPLTTPFPGPHSVIVLDNACIHHGERILELAEEYG</sequence>
<dbReference type="EMBL" id="JADNRY010000088">
    <property type="protein sequence ID" value="KAF9066360.1"/>
    <property type="molecule type" value="Genomic_DNA"/>
</dbReference>
<feature type="non-terminal residue" evidence="1">
    <location>
        <position position="1"/>
    </location>
</feature>
<evidence type="ECO:0000313" key="1">
    <source>
        <dbReference type="EMBL" id="KAF9066360.1"/>
    </source>
</evidence>
<organism evidence="1 2">
    <name type="scientific">Rhodocollybia butyracea</name>
    <dbReference type="NCBI Taxonomy" id="206335"/>
    <lineage>
        <taxon>Eukaryota</taxon>
        <taxon>Fungi</taxon>
        <taxon>Dikarya</taxon>
        <taxon>Basidiomycota</taxon>
        <taxon>Agaricomycotina</taxon>
        <taxon>Agaricomycetes</taxon>
        <taxon>Agaricomycetidae</taxon>
        <taxon>Agaricales</taxon>
        <taxon>Marasmiineae</taxon>
        <taxon>Omphalotaceae</taxon>
        <taxon>Rhodocollybia</taxon>
    </lineage>
</organism>
<protein>
    <recommendedName>
        <fullName evidence="3">Tc1-like transposase DDE domain-containing protein</fullName>
    </recommendedName>
</protein>
<gene>
    <name evidence="1" type="ORF">BDP27DRAFT_1200961</name>
</gene>
<dbReference type="InterPro" id="IPR036397">
    <property type="entry name" value="RNaseH_sf"/>
</dbReference>
<evidence type="ECO:0000313" key="2">
    <source>
        <dbReference type="Proteomes" id="UP000772434"/>
    </source>
</evidence>
<dbReference type="PANTHER" id="PTHR46564">
    <property type="entry name" value="TRANSPOSASE"/>
    <property type="match status" value="1"/>
</dbReference>
<dbReference type="AlphaFoldDB" id="A0A9P5U446"/>
<name>A0A9P5U446_9AGAR</name>
<reference evidence="1" key="1">
    <citation type="submission" date="2020-11" db="EMBL/GenBank/DDBJ databases">
        <authorList>
            <consortium name="DOE Joint Genome Institute"/>
            <person name="Ahrendt S."/>
            <person name="Riley R."/>
            <person name="Andreopoulos W."/>
            <person name="Labutti K."/>
            <person name="Pangilinan J."/>
            <person name="Ruiz-Duenas F.J."/>
            <person name="Barrasa J.M."/>
            <person name="Sanchez-Garcia M."/>
            <person name="Camarero S."/>
            <person name="Miyauchi S."/>
            <person name="Serrano A."/>
            <person name="Linde D."/>
            <person name="Babiker R."/>
            <person name="Drula E."/>
            <person name="Ayuso-Fernandez I."/>
            <person name="Pacheco R."/>
            <person name="Padilla G."/>
            <person name="Ferreira P."/>
            <person name="Barriuso J."/>
            <person name="Kellner H."/>
            <person name="Castanera R."/>
            <person name="Alfaro M."/>
            <person name="Ramirez L."/>
            <person name="Pisabarro A.G."/>
            <person name="Kuo A."/>
            <person name="Tritt A."/>
            <person name="Lipzen A."/>
            <person name="He G."/>
            <person name="Yan M."/>
            <person name="Ng V."/>
            <person name="Cullen D."/>
            <person name="Martin F."/>
            <person name="Rosso M.-N."/>
            <person name="Henrissat B."/>
            <person name="Hibbett D."/>
            <person name="Martinez A.T."/>
            <person name="Grigoriev I.V."/>
        </authorList>
    </citation>
    <scope>NUCLEOTIDE SEQUENCE</scope>
    <source>
        <strain evidence="1">AH 40177</strain>
    </source>
</reference>
<keyword evidence="2" id="KW-1185">Reference proteome</keyword>
<dbReference type="Proteomes" id="UP000772434">
    <property type="component" value="Unassembled WGS sequence"/>
</dbReference>
<proteinExistence type="predicted"/>
<evidence type="ECO:0008006" key="3">
    <source>
        <dbReference type="Google" id="ProtNLM"/>
    </source>
</evidence>
<dbReference type="PANTHER" id="PTHR46564:SF1">
    <property type="entry name" value="TRANSPOSASE"/>
    <property type="match status" value="1"/>
</dbReference>
<feature type="non-terminal residue" evidence="1">
    <location>
        <position position="65"/>
    </location>
</feature>
<dbReference type="Gene3D" id="3.30.420.10">
    <property type="entry name" value="Ribonuclease H-like superfamily/Ribonuclease H"/>
    <property type="match status" value="1"/>
</dbReference>
<accession>A0A9P5U446</accession>